<dbReference type="NCBIfam" id="TIGR00756">
    <property type="entry name" value="PPR"/>
    <property type="match status" value="2"/>
</dbReference>
<evidence type="ECO:0008006" key="6">
    <source>
        <dbReference type="Google" id="ProtNLM"/>
    </source>
</evidence>
<accession>A0A0K9NNY9</accession>
<evidence type="ECO:0000313" key="4">
    <source>
        <dbReference type="EMBL" id="KMZ58476.1"/>
    </source>
</evidence>
<dbReference type="Proteomes" id="UP000036987">
    <property type="component" value="Unassembled WGS sequence"/>
</dbReference>
<name>A0A0K9NNY9_ZOSMR</name>
<reference evidence="5" key="1">
    <citation type="journal article" date="2016" name="Nature">
        <title>The genome of the seagrass Zostera marina reveals angiosperm adaptation to the sea.</title>
        <authorList>
            <person name="Olsen J.L."/>
            <person name="Rouze P."/>
            <person name="Verhelst B."/>
            <person name="Lin Y.-C."/>
            <person name="Bayer T."/>
            <person name="Collen J."/>
            <person name="Dattolo E."/>
            <person name="De Paoli E."/>
            <person name="Dittami S."/>
            <person name="Maumus F."/>
            <person name="Michel G."/>
            <person name="Kersting A."/>
            <person name="Lauritano C."/>
            <person name="Lohaus R."/>
            <person name="Toepel M."/>
            <person name="Tonon T."/>
            <person name="Vanneste K."/>
            <person name="Amirebrahimi M."/>
            <person name="Brakel J."/>
            <person name="Bostroem C."/>
            <person name="Chovatia M."/>
            <person name="Grimwood J."/>
            <person name="Jenkins J.W."/>
            <person name="Jueterbock A."/>
            <person name="Mraz A."/>
            <person name="Stam W.T."/>
            <person name="Tice H."/>
            <person name="Bornberg-Bauer E."/>
            <person name="Green P.J."/>
            <person name="Pearson G.A."/>
            <person name="Procaccini G."/>
            <person name="Duarte C.M."/>
            <person name="Schmutz J."/>
            <person name="Reusch T.B.H."/>
            <person name="Van de Peer Y."/>
        </authorList>
    </citation>
    <scope>NUCLEOTIDE SEQUENCE [LARGE SCALE GENOMIC DNA]</scope>
    <source>
        <strain evidence="5">cv. Finnish</strain>
    </source>
</reference>
<dbReference type="EMBL" id="LFYR01001927">
    <property type="protein sequence ID" value="KMZ58476.1"/>
    <property type="molecule type" value="Genomic_DNA"/>
</dbReference>
<evidence type="ECO:0000256" key="3">
    <source>
        <dbReference type="PROSITE-ProRule" id="PRU00708"/>
    </source>
</evidence>
<keyword evidence="2" id="KW-0677">Repeat</keyword>
<dbReference type="AlphaFoldDB" id="A0A0K9NNY9"/>
<dbReference type="Pfam" id="PF13041">
    <property type="entry name" value="PPR_2"/>
    <property type="match status" value="1"/>
</dbReference>
<feature type="repeat" description="PPR" evidence="3">
    <location>
        <begin position="19"/>
        <end position="53"/>
    </location>
</feature>
<dbReference type="PROSITE" id="PS51375">
    <property type="entry name" value="PPR"/>
    <property type="match status" value="2"/>
</dbReference>
<sequence length="112" mass="13011">MDAAFSLLCEIPKQGCTPNTKTYSTLMHGLCKQNRVAEAIELCHEMEEKDVCTDTITFNILISGLCERGRIHEGMEFMDKMKLSRCYPNSATYQATFMVFWSRRVFWMPRIL</sequence>
<evidence type="ECO:0000313" key="5">
    <source>
        <dbReference type="Proteomes" id="UP000036987"/>
    </source>
</evidence>
<dbReference type="PANTHER" id="PTHR47941">
    <property type="entry name" value="PENTATRICOPEPTIDE REPEAT-CONTAINING PROTEIN 3, MITOCHONDRIAL"/>
    <property type="match status" value="1"/>
</dbReference>
<comment type="caution">
    <text evidence="4">The sequence shown here is derived from an EMBL/GenBank/DDBJ whole genome shotgun (WGS) entry which is preliminary data.</text>
</comment>
<dbReference type="InterPro" id="IPR002885">
    <property type="entry name" value="PPR_rpt"/>
</dbReference>
<evidence type="ECO:0000256" key="1">
    <source>
        <dbReference type="ARBA" id="ARBA00007626"/>
    </source>
</evidence>
<gene>
    <name evidence="4" type="ORF">ZOSMA_76G00320</name>
</gene>
<evidence type="ECO:0000256" key="2">
    <source>
        <dbReference type="ARBA" id="ARBA00022737"/>
    </source>
</evidence>
<organism evidence="4 5">
    <name type="scientific">Zostera marina</name>
    <name type="common">Eelgrass</name>
    <dbReference type="NCBI Taxonomy" id="29655"/>
    <lineage>
        <taxon>Eukaryota</taxon>
        <taxon>Viridiplantae</taxon>
        <taxon>Streptophyta</taxon>
        <taxon>Embryophyta</taxon>
        <taxon>Tracheophyta</taxon>
        <taxon>Spermatophyta</taxon>
        <taxon>Magnoliopsida</taxon>
        <taxon>Liliopsida</taxon>
        <taxon>Zosteraceae</taxon>
        <taxon>Zostera</taxon>
    </lineage>
</organism>
<protein>
    <recommendedName>
        <fullName evidence="6">Pentatricopeptide repeat-containing protein</fullName>
    </recommendedName>
</protein>
<dbReference type="Gene3D" id="1.25.40.10">
    <property type="entry name" value="Tetratricopeptide repeat domain"/>
    <property type="match status" value="1"/>
</dbReference>
<proteinExistence type="inferred from homology"/>
<comment type="similarity">
    <text evidence="1">Belongs to the PPR family. P subfamily.</text>
</comment>
<feature type="repeat" description="PPR" evidence="3">
    <location>
        <begin position="54"/>
        <end position="88"/>
    </location>
</feature>
<dbReference type="InterPro" id="IPR011990">
    <property type="entry name" value="TPR-like_helical_dom_sf"/>
</dbReference>
<dbReference type="OrthoDB" id="185373at2759"/>
<keyword evidence="5" id="KW-1185">Reference proteome</keyword>
<dbReference type="OMA" id="IELCHEM"/>